<organism evidence="5 6">
    <name type="scientific">Cymbomonas tetramitiformis</name>
    <dbReference type="NCBI Taxonomy" id="36881"/>
    <lineage>
        <taxon>Eukaryota</taxon>
        <taxon>Viridiplantae</taxon>
        <taxon>Chlorophyta</taxon>
        <taxon>Pyramimonadophyceae</taxon>
        <taxon>Pyramimonadales</taxon>
        <taxon>Pyramimonadaceae</taxon>
        <taxon>Cymbomonas</taxon>
    </lineage>
</organism>
<protein>
    <recommendedName>
        <fullName evidence="4">EGF-like domain-containing protein</fullName>
    </recommendedName>
</protein>
<dbReference type="PROSITE" id="PS01186">
    <property type="entry name" value="EGF_2"/>
    <property type="match status" value="2"/>
</dbReference>
<dbReference type="InterPro" id="IPR052108">
    <property type="entry name" value="MEGF/SIB"/>
</dbReference>
<evidence type="ECO:0000313" key="6">
    <source>
        <dbReference type="Proteomes" id="UP001190700"/>
    </source>
</evidence>
<accession>A0AAE0G7M6</accession>
<dbReference type="PROSITE" id="PS00022">
    <property type="entry name" value="EGF_1"/>
    <property type="match status" value="1"/>
</dbReference>
<dbReference type="InterPro" id="IPR013111">
    <property type="entry name" value="EGF_extracell"/>
</dbReference>
<feature type="compositionally biased region" description="Basic and acidic residues" evidence="3">
    <location>
        <begin position="81"/>
        <end position="91"/>
    </location>
</feature>
<dbReference type="EMBL" id="LGRX02008781">
    <property type="protein sequence ID" value="KAK3272805.1"/>
    <property type="molecule type" value="Genomic_DNA"/>
</dbReference>
<comment type="caution">
    <text evidence="5">The sequence shown here is derived from an EMBL/GenBank/DDBJ whole genome shotgun (WGS) entry which is preliminary data.</text>
</comment>
<dbReference type="AlphaFoldDB" id="A0AAE0G7M6"/>
<feature type="disulfide bond" evidence="2">
    <location>
        <begin position="147"/>
        <end position="156"/>
    </location>
</feature>
<evidence type="ECO:0000256" key="1">
    <source>
        <dbReference type="ARBA" id="ARBA00023157"/>
    </source>
</evidence>
<name>A0AAE0G7M6_9CHLO</name>
<keyword evidence="6" id="KW-1185">Reference proteome</keyword>
<proteinExistence type="predicted"/>
<evidence type="ECO:0000256" key="2">
    <source>
        <dbReference type="PROSITE-ProRule" id="PRU00076"/>
    </source>
</evidence>
<dbReference type="Proteomes" id="UP001190700">
    <property type="component" value="Unassembled WGS sequence"/>
</dbReference>
<evidence type="ECO:0000259" key="4">
    <source>
        <dbReference type="PROSITE" id="PS50026"/>
    </source>
</evidence>
<keyword evidence="1 2" id="KW-1015">Disulfide bond</keyword>
<dbReference type="Pfam" id="PF07974">
    <property type="entry name" value="EGF_2"/>
    <property type="match status" value="1"/>
</dbReference>
<dbReference type="InterPro" id="IPR000742">
    <property type="entry name" value="EGF"/>
</dbReference>
<evidence type="ECO:0000313" key="5">
    <source>
        <dbReference type="EMBL" id="KAK3272805.1"/>
    </source>
</evidence>
<reference evidence="5 6" key="1">
    <citation type="journal article" date="2015" name="Genome Biol. Evol.">
        <title>Comparative Genomics of a Bacterivorous Green Alga Reveals Evolutionary Causalities and Consequences of Phago-Mixotrophic Mode of Nutrition.</title>
        <authorList>
            <person name="Burns J.A."/>
            <person name="Paasch A."/>
            <person name="Narechania A."/>
            <person name="Kim E."/>
        </authorList>
    </citation>
    <scope>NUCLEOTIDE SEQUENCE [LARGE SCALE GENOMIC DNA]</scope>
    <source>
        <strain evidence="5 6">PLY_AMNH</strain>
    </source>
</reference>
<dbReference type="Pfam" id="PF23106">
    <property type="entry name" value="EGF_Teneurin"/>
    <property type="match status" value="1"/>
</dbReference>
<dbReference type="Gene3D" id="2.10.25.10">
    <property type="entry name" value="Laminin"/>
    <property type="match status" value="2"/>
</dbReference>
<feature type="domain" description="EGF-like" evidence="4">
    <location>
        <begin position="125"/>
        <end position="157"/>
    </location>
</feature>
<dbReference type="PANTHER" id="PTHR24035">
    <property type="entry name" value="MULTIPLE EPIDERMAL GROWTH FACTOR-LIKE DOMAINS PROTEIN"/>
    <property type="match status" value="1"/>
</dbReference>
<sequence>MRFDRGQAALQCALLISFVYLLVLRAYRKSGVVESSANGFQGLKPVSPAIVEDGLKQPASASKTKRTAGQKKRKKKQPHHTTAEVETKIEADPARMPEIPWNADFKFWLDDHGGEALVHFEETLPQRACPQCLNKGVCNLELGACDCPSGYTGDDCSRRDPWLCNLPDAEAANRSVKERYIGTMCFGECDLSNHKCYCGHKGKFPNRPLRYCDPVGGSIAEEFPLFDGTQRSPVPYGEIWSAVRDDSAVSTATPAWCDADPEDKQDHGRKCDCLYEGLVGIFCDVEVPHFCVNQCNGRGECNGGFCHCQAGWHGADCGVPAPNISEPSVVSRLKPLIYVYDLPAEFHSQQLQRRQSKKQCVHRTYHSTEEVDGGSPSDVPWRFCLLTRRVADGVAPHDQGHAGLS</sequence>
<dbReference type="PROSITE" id="PS50026">
    <property type="entry name" value="EGF_3"/>
    <property type="match status" value="1"/>
</dbReference>
<feature type="compositionally biased region" description="Basic residues" evidence="3">
    <location>
        <begin position="63"/>
        <end position="79"/>
    </location>
</feature>
<keyword evidence="2" id="KW-0245">EGF-like domain</keyword>
<dbReference type="PANTHER" id="PTHR24035:SF109">
    <property type="entry name" value="PROTEIN DRAPER"/>
    <property type="match status" value="1"/>
</dbReference>
<feature type="region of interest" description="Disordered" evidence="3">
    <location>
        <begin position="54"/>
        <end position="91"/>
    </location>
</feature>
<evidence type="ECO:0000256" key="3">
    <source>
        <dbReference type="SAM" id="MobiDB-lite"/>
    </source>
</evidence>
<comment type="caution">
    <text evidence="2">Lacks conserved residue(s) required for the propagation of feature annotation.</text>
</comment>
<dbReference type="SUPFAM" id="SSF57196">
    <property type="entry name" value="EGF/Laminin"/>
    <property type="match status" value="1"/>
</dbReference>
<gene>
    <name evidence="5" type="ORF">CYMTET_18916</name>
</gene>